<organism evidence="11 12">
    <name type="scientific">Phrynocephalus forsythii</name>
    <dbReference type="NCBI Taxonomy" id="171643"/>
    <lineage>
        <taxon>Eukaryota</taxon>
        <taxon>Metazoa</taxon>
        <taxon>Chordata</taxon>
        <taxon>Craniata</taxon>
        <taxon>Vertebrata</taxon>
        <taxon>Euteleostomi</taxon>
        <taxon>Lepidosauria</taxon>
        <taxon>Squamata</taxon>
        <taxon>Bifurcata</taxon>
        <taxon>Unidentata</taxon>
        <taxon>Episquamata</taxon>
        <taxon>Toxicofera</taxon>
        <taxon>Iguania</taxon>
        <taxon>Acrodonta</taxon>
        <taxon>Agamidae</taxon>
        <taxon>Agaminae</taxon>
        <taxon>Phrynocephalus</taxon>
    </lineage>
</organism>
<protein>
    <recommendedName>
        <fullName evidence="7">Acetylserotonin O-methyltransferase</fullName>
        <ecNumber evidence="6">2.1.1.4</ecNumber>
    </recommendedName>
    <alternativeName>
        <fullName evidence="8">Hydroxyindole O-methyltransferase</fullName>
    </alternativeName>
</protein>
<dbReference type="OrthoDB" id="9045249at2759"/>
<dbReference type="InterPro" id="IPR016461">
    <property type="entry name" value="COMT-like"/>
</dbReference>
<keyword evidence="3" id="KW-0949">S-adenosyl-L-methionine</keyword>
<evidence type="ECO:0000313" key="12">
    <source>
        <dbReference type="Proteomes" id="UP001142489"/>
    </source>
</evidence>
<dbReference type="Pfam" id="PF00891">
    <property type="entry name" value="Methyltransf_2"/>
    <property type="match status" value="1"/>
</dbReference>
<keyword evidence="2" id="KW-0808">Transferase</keyword>
<evidence type="ECO:0000256" key="8">
    <source>
        <dbReference type="ARBA" id="ARBA00043054"/>
    </source>
</evidence>
<keyword evidence="9" id="KW-0471">Melatonin biosynthesis</keyword>
<dbReference type="Gene3D" id="3.40.50.150">
    <property type="entry name" value="Vaccinia Virus protein VP39"/>
    <property type="match status" value="1"/>
</dbReference>
<evidence type="ECO:0000313" key="11">
    <source>
        <dbReference type="EMBL" id="KAJ7319715.1"/>
    </source>
</evidence>
<dbReference type="EMBL" id="JAPFRF010000010">
    <property type="protein sequence ID" value="KAJ7319715.1"/>
    <property type="molecule type" value="Genomic_DNA"/>
</dbReference>
<evidence type="ECO:0000259" key="10">
    <source>
        <dbReference type="Pfam" id="PF00891"/>
    </source>
</evidence>
<sequence>MNQSMVLQQKFFLRGFTGAGGGLAKECISLYPNANVIIFDLPEVVEIAKKDSVTSDKGRITFQKGDFFKDPVPEADLYILARILHSWNDEQCIQLLTNMHKACKPGGGVIVVEVVLNEDRRGPPEAHIYSTIMLLIYGGRGRTASEHQALFSAAGFKEMEHKKGNFFDVMLGRK</sequence>
<keyword evidence="1" id="KW-0489">Methyltransferase</keyword>
<evidence type="ECO:0000256" key="7">
    <source>
        <dbReference type="ARBA" id="ARBA00040730"/>
    </source>
</evidence>
<comment type="caution">
    <text evidence="11">The sequence shown here is derived from an EMBL/GenBank/DDBJ whole genome shotgun (WGS) entry which is preliminary data.</text>
</comment>
<feature type="domain" description="O-methyltransferase C-terminal" evidence="10">
    <location>
        <begin position="17"/>
        <end position="157"/>
    </location>
</feature>
<dbReference type="InterPro" id="IPR001077">
    <property type="entry name" value="COMT_C"/>
</dbReference>
<dbReference type="GO" id="GO:0032259">
    <property type="term" value="P:methylation"/>
    <property type="evidence" value="ECO:0007669"/>
    <property type="project" value="UniProtKB-KW"/>
</dbReference>
<dbReference type="GO" id="GO:0017096">
    <property type="term" value="F:acetylserotonin O-methyltransferase activity"/>
    <property type="evidence" value="ECO:0007669"/>
    <property type="project" value="UniProtKB-EC"/>
</dbReference>
<evidence type="ECO:0000256" key="4">
    <source>
        <dbReference type="ARBA" id="ARBA00037645"/>
    </source>
</evidence>
<name>A0A9Q1AYK2_9SAUR</name>
<accession>A0A9Q1AYK2</accession>
<dbReference type="GO" id="GO:0030187">
    <property type="term" value="P:melatonin biosynthetic process"/>
    <property type="evidence" value="ECO:0007669"/>
    <property type="project" value="UniProtKB-KW"/>
</dbReference>
<proteinExistence type="predicted"/>
<dbReference type="PROSITE" id="PS51683">
    <property type="entry name" value="SAM_OMT_II"/>
    <property type="match status" value="1"/>
</dbReference>
<comment type="pathway">
    <text evidence="5">Aromatic compound metabolism; melatonin biosynthesis; melatonin from serotonin: step 1/2.</text>
</comment>
<reference evidence="11" key="1">
    <citation type="journal article" date="2023" name="DNA Res.">
        <title>Chromosome-level genome assembly of Phrynocephalus forsythii using third-generation DNA sequencing and Hi-C analysis.</title>
        <authorList>
            <person name="Qi Y."/>
            <person name="Zhao W."/>
            <person name="Zhao Y."/>
            <person name="Niu C."/>
            <person name="Cao S."/>
            <person name="Zhang Y."/>
        </authorList>
    </citation>
    <scope>NUCLEOTIDE SEQUENCE</scope>
    <source>
        <tissue evidence="11">Muscle</tissue>
    </source>
</reference>
<evidence type="ECO:0000256" key="2">
    <source>
        <dbReference type="ARBA" id="ARBA00022679"/>
    </source>
</evidence>
<evidence type="ECO:0000256" key="9">
    <source>
        <dbReference type="ARBA" id="ARBA00043260"/>
    </source>
</evidence>
<dbReference type="Proteomes" id="UP001142489">
    <property type="component" value="Unassembled WGS sequence"/>
</dbReference>
<dbReference type="PANTHER" id="PTHR43712">
    <property type="entry name" value="PUTATIVE (AFU_ORTHOLOGUE AFUA_4G14580)-RELATED"/>
    <property type="match status" value="1"/>
</dbReference>
<dbReference type="InterPro" id="IPR029063">
    <property type="entry name" value="SAM-dependent_MTases_sf"/>
</dbReference>
<evidence type="ECO:0000256" key="3">
    <source>
        <dbReference type="ARBA" id="ARBA00022691"/>
    </source>
</evidence>
<evidence type="ECO:0000256" key="1">
    <source>
        <dbReference type="ARBA" id="ARBA00022603"/>
    </source>
</evidence>
<dbReference type="PANTHER" id="PTHR43712:SF2">
    <property type="entry name" value="O-METHYLTRANSFERASE CICE"/>
    <property type="match status" value="1"/>
</dbReference>
<dbReference type="EC" id="2.1.1.4" evidence="6"/>
<keyword evidence="12" id="KW-1185">Reference proteome</keyword>
<dbReference type="SUPFAM" id="SSF53335">
    <property type="entry name" value="S-adenosyl-L-methionine-dependent methyltransferases"/>
    <property type="match status" value="1"/>
</dbReference>
<gene>
    <name evidence="11" type="ORF">JRQ81_019226</name>
</gene>
<evidence type="ECO:0000256" key="5">
    <source>
        <dbReference type="ARBA" id="ARBA00037926"/>
    </source>
</evidence>
<comment type="function">
    <text evidence="4">Catalyzes the transfer of a methyl group onto N-acetylserotonin, producing melatonin (N-acetyl-5-methoxytryptamine).</text>
</comment>
<evidence type="ECO:0000256" key="6">
    <source>
        <dbReference type="ARBA" id="ARBA00039116"/>
    </source>
</evidence>
<dbReference type="AlphaFoldDB" id="A0A9Q1AYK2"/>